<dbReference type="GO" id="GO:0005789">
    <property type="term" value="C:endoplasmic reticulum membrane"/>
    <property type="evidence" value="ECO:0007669"/>
    <property type="project" value="UniProtKB-SubCell"/>
</dbReference>
<evidence type="ECO:0000256" key="4">
    <source>
        <dbReference type="ARBA" id="ARBA00012634"/>
    </source>
</evidence>
<organism evidence="16 17">
    <name type="scientific">Gouania willdenowi</name>
    <name type="common">Blunt-snouted clingfish</name>
    <name type="synonym">Lepadogaster willdenowi</name>
    <dbReference type="NCBI Taxonomy" id="441366"/>
    <lineage>
        <taxon>Eukaryota</taxon>
        <taxon>Metazoa</taxon>
        <taxon>Chordata</taxon>
        <taxon>Craniata</taxon>
        <taxon>Vertebrata</taxon>
        <taxon>Euteleostomi</taxon>
        <taxon>Actinopterygii</taxon>
        <taxon>Neopterygii</taxon>
        <taxon>Teleostei</taxon>
        <taxon>Neoteleostei</taxon>
        <taxon>Acanthomorphata</taxon>
        <taxon>Ovalentaria</taxon>
        <taxon>Blenniimorphae</taxon>
        <taxon>Blenniiformes</taxon>
        <taxon>Gobiesocoidei</taxon>
        <taxon>Gobiesocidae</taxon>
        <taxon>Gobiesocinae</taxon>
        <taxon>Gouania</taxon>
    </lineage>
</organism>
<dbReference type="InterPro" id="IPR000326">
    <property type="entry name" value="PAP2/HPO"/>
</dbReference>
<reference evidence="16" key="3">
    <citation type="submission" date="2025-09" db="UniProtKB">
        <authorList>
            <consortium name="Ensembl"/>
        </authorList>
    </citation>
    <scope>IDENTIFICATION</scope>
</reference>
<dbReference type="PIRSF" id="PIRSF000905">
    <property type="entry name" value="Glucose-6-phosphatase"/>
    <property type="match status" value="1"/>
</dbReference>
<evidence type="ECO:0000259" key="15">
    <source>
        <dbReference type="SMART" id="SM00014"/>
    </source>
</evidence>
<dbReference type="InterPro" id="IPR036938">
    <property type="entry name" value="PAP2/HPO_sf"/>
</dbReference>
<evidence type="ECO:0000256" key="11">
    <source>
        <dbReference type="PIRNR" id="PIRNR000905"/>
    </source>
</evidence>
<feature type="transmembrane region" description="Helical" evidence="14">
    <location>
        <begin position="149"/>
        <end position="169"/>
    </location>
</feature>
<dbReference type="SUPFAM" id="SSF48317">
    <property type="entry name" value="Acid phosphatase/Vanadium-dependent haloperoxidase"/>
    <property type="match status" value="1"/>
</dbReference>
<feature type="active site" description="Nucleophile" evidence="12">
    <location>
        <position position="172"/>
    </location>
</feature>
<comment type="subcellular location">
    <subcellularLocation>
        <location evidence="1">Endoplasmic reticulum membrane</location>
        <topology evidence="1">Multi-pass membrane protein</topology>
    </subcellularLocation>
</comment>
<keyword evidence="9 14" id="KW-1133">Transmembrane helix</keyword>
<evidence type="ECO:0000256" key="7">
    <source>
        <dbReference type="ARBA" id="ARBA00022801"/>
    </source>
</evidence>
<name>A0A8C5NCG4_GOUWI</name>
<evidence type="ECO:0000256" key="8">
    <source>
        <dbReference type="ARBA" id="ARBA00022824"/>
    </source>
</evidence>
<proteinExistence type="inferred from homology"/>
<keyword evidence="7 11" id="KW-0378">Hydrolase</keyword>
<evidence type="ECO:0000256" key="12">
    <source>
        <dbReference type="PIRSR" id="PIRSR000905-1"/>
    </source>
</evidence>
<comment type="similarity">
    <text evidence="3 11">Belongs to the glucose-6-phosphatase family.</text>
</comment>
<evidence type="ECO:0000256" key="6">
    <source>
        <dbReference type="ARBA" id="ARBA00022692"/>
    </source>
</evidence>
<evidence type="ECO:0000313" key="17">
    <source>
        <dbReference type="Proteomes" id="UP000694680"/>
    </source>
</evidence>
<evidence type="ECO:0000313" key="16">
    <source>
        <dbReference type="Ensembl" id="ENSGWIP00000045012.1"/>
    </source>
</evidence>
<feature type="transmembrane region" description="Helical" evidence="14">
    <location>
        <begin position="175"/>
        <end position="192"/>
    </location>
</feature>
<dbReference type="SMART" id="SM00014">
    <property type="entry name" value="acidPPc"/>
    <property type="match status" value="1"/>
</dbReference>
<feature type="transmembrane region" description="Helical" evidence="14">
    <location>
        <begin position="121"/>
        <end position="137"/>
    </location>
</feature>
<accession>A0A8C5NCG4</accession>
<dbReference type="PANTHER" id="PTHR12591">
    <property type="entry name" value="GLUCOSE-6-PHOSPHATASE"/>
    <property type="match status" value="1"/>
</dbReference>
<feature type="transmembrane region" description="Helical" evidence="14">
    <location>
        <begin position="20"/>
        <end position="42"/>
    </location>
</feature>
<evidence type="ECO:0000256" key="2">
    <source>
        <dbReference type="ARBA" id="ARBA00004742"/>
    </source>
</evidence>
<feature type="transmembrane region" description="Helical" evidence="14">
    <location>
        <begin position="317"/>
        <end position="339"/>
    </location>
</feature>
<dbReference type="GO" id="GO:0004346">
    <property type="term" value="F:glucose-6-phosphatase activity"/>
    <property type="evidence" value="ECO:0007669"/>
    <property type="project" value="UniProtKB-EC"/>
</dbReference>
<keyword evidence="6 14" id="KW-0812">Transmembrane</keyword>
<dbReference type="PANTHER" id="PTHR12591:SF5">
    <property type="entry name" value="GLUCOSE-6-PHOSPHATASE"/>
    <property type="match status" value="1"/>
</dbReference>
<dbReference type="GO" id="GO:0051156">
    <property type="term" value="P:glucose 6-phosphate metabolic process"/>
    <property type="evidence" value="ECO:0007669"/>
    <property type="project" value="TreeGrafter"/>
</dbReference>
<feature type="binding site" evidence="13">
    <location>
        <position position="79"/>
    </location>
    <ligand>
        <name>substrate</name>
    </ligand>
</feature>
<feature type="active site" description="Proton donor" evidence="12">
    <location>
        <position position="115"/>
    </location>
</feature>
<feature type="domain" description="Phosphatidic acid phosphatase type 2/haloperoxidase" evidence="15">
    <location>
        <begin position="54"/>
        <end position="192"/>
    </location>
</feature>
<dbReference type="Gene3D" id="1.20.144.10">
    <property type="entry name" value="Phosphatidic acid phosphatase type 2/haloperoxidase"/>
    <property type="match status" value="1"/>
</dbReference>
<evidence type="ECO:0000256" key="1">
    <source>
        <dbReference type="ARBA" id="ARBA00004477"/>
    </source>
</evidence>
<comment type="pathway">
    <text evidence="2 11">Carbohydrate biosynthesis; gluconeogenesis.</text>
</comment>
<dbReference type="Pfam" id="PF01569">
    <property type="entry name" value="PAP2"/>
    <property type="match status" value="1"/>
</dbReference>
<evidence type="ECO:0000256" key="13">
    <source>
        <dbReference type="PIRSR" id="PIRSR000905-2"/>
    </source>
</evidence>
<dbReference type="EC" id="3.1.3.9" evidence="4 11"/>
<keyword evidence="10 11" id="KW-0472">Membrane</keyword>
<dbReference type="AlphaFoldDB" id="A0A8C5NCG4"/>
<evidence type="ECO:0000256" key="14">
    <source>
        <dbReference type="SAM" id="Phobius"/>
    </source>
</evidence>
<protein>
    <recommendedName>
        <fullName evidence="4 11">Glucose-6-phosphatase</fullName>
        <ecNumber evidence="4 11">3.1.3.9</ecNumber>
    </recommendedName>
</protein>
<sequence length="352" mass="39565">MDLLHSWGVEVCVHLQKSYAHWGAVFSLASAVADLHTVYFCLFPVWFHLHRNTALRLIWTAALVDWVNLLLKWVLFGERPYWWVHESHFYGPGTAPTLQQFPITCETGPGSPSGHAMGSSAVWYVMVTSLLSIAAQNKCSPLKYRFLQMFLWMLMVLVQLVVGMSRVYVATHFPHQMIFGVISGVLVAKVVSRFKWIYSATLRTYLLSTLFLSSFAMGFNLLLKVWGVDLLWTLAKCQKWCTNPEWIHLDSSLFASLVRNMGTLFGLGFGLHSPLGANGGTSGGLRGGLLVLSVLLVQLLDVWTFSSENHAKFFTLLFVKSAIAMLIPTALVPWTLSWISPQNKKKFKSSCK</sequence>
<evidence type="ECO:0000256" key="5">
    <source>
        <dbReference type="ARBA" id="ARBA00022432"/>
    </source>
</evidence>
<evidence type="ECO:0000256" key="10">
    <source>
        <dbReference type="ARBA" id="ARBA00023136"/>
    </source>
</evidence>
<dbReference type="Ensembl" id="ENSGWIT00000048768.1">
    <property type="protein sequence ID" value="ENSGWIP00000045012.1"/>
    <property type="gene ID" value="ENSGWIG00000022271.1"/>
</dbReference>
<dbReference type="UniPathway" id="UPA00138"/>
<dbReference type="InterPro" id="IPR016275">
    <property type="entry name" value="Glucose-6-phosphatase"/>
</dbReference>
<dbReference type="Proteomes" id="UP000694680">
    <property type="component" value="Chromosome 19"/>
</dbReference>
<evidence type="ECO:0000256" key="3">
    <source>
        <dbReference type="ARBA" id="ARBA00009266"/>
    </source>
</evidence>
<dbReference type="GO" id="GO:0006094">
    <property type="term" value="P:gluconeogenesis"/>
    <property type="evidence" value="ECO:0007669"/>
    <property type="project" value="UniProtKB-UniRule"/>
</dbReference>
<keyword evidence="8 11" id="KW-0256">Endoplasmic reticulum</keyword>
<gene>
    <name evidence="16" type="primary">g6pc1a.1</name>
</gene>
<feature type="transmembrane region" description="Helical" evidence="14">
    <location>
        <begin position="54"/>
        <end position="75"/>
    </location>
</feature>
<evidence type="ECO:0000256" key="9">
    <source>
        <dbReference type="ARBA" id="ARBA00022989"/>
    </source>
</evidence>
<reference evidence="16" key="2">
    <citation type="submission" date="2025-08" db="UniProtKB">
        <authorList>
            <consortium name="Ensembl"/>
        </authorList>
    </citation>
    <scope>IDENTIFICATION</scope>
</reference>
<feature type="transmembrane region" description="Helical" evidence="14">
    <location>
        <begin position="204"/>
        <end position="223"/>
    </location>
</feature>
<keyword evidence="17" id="KW-1185">Reference proteome</keyword>
<keyword evidence="5 11" id="KW-0312">Gluconeogenesis</keyword>
<feature type="binding site" evidence="13">
    <location>
        <position position="166"/>
    </location>
    <ligand>
        <name>substrate</name>
    </ligand>
</feature>
<feature type="transmembrane region" description="Helical" evidence="14">
    <location>
        <begin position="253"/>
        <end position="271"/>
    </location>
</feature>
<reference evidence="16" key="1">
    <citation type="submission" date="2020-06" db="EMBL/GenBank/DDBJ databases">
        <authorList>
            <consortium name="Wellcome Sanger Institute Data Sharing"/>
        </authorList>
    </citation>
    <scope>NUCLEOTIDE SEQUENCE [LARGE SCALE GENOMIC DNA]</scope>
</reference>
<feature type="transmembrane region" description="Helical" evidence="14">
    <location>
        <begin position="283"/>
        <end position="305"/>
    </location>
</feature>
<dbReference type="CDD" id="cd03381">
    <property type="entry name" value="PAP2_glucose_6_phosphatase"/>
    <property type="match status" value="1"/>
</dbReference>